<dbReference type="PRINTS" id="PR00633">
    <property type="entry name" value="RCCNDNSATION"/>
</dbReference>
<evidence type="ECO:0000256" key="1">
    <source>
        <dbReference type="ARBA" id="ARBA00022658"/>
    </source>
</evidence>
<dbReference type="GO" id="GO:0005085">
    <property type="term" value="F:guanyl-nucleotide exchange factor activity"/>
    <property type="evidence" value="ECO:0007669"/>
    <property type="project" value="TreeGrafter"/>
</dbReference>
<accession>A0A0G0Z818</accession>
<dbReference type="InterPro" id="IPR009091">
    <property type="entry name" value="RCC1/BLIP-II"/>
</dbReference>
<evidence type="ECO:0000256" key="2">
    <source>
        <dbReference type="ARBA" id="ARBA00022737"/>
    </source>
</evidence>
<dbReference type="PANTHER" id="PTHR45982">
    <property type="entry name" value="REGULATOR OF CHROMOSOME CONDENSATION"/>
    <property type="match status" value="1"/>
</dbReference>
<sequence>MFRDTNYKKNLYPFDKNFYDQTGKNGWYQLKNYDSSNGAGWELAFKQATEADDGKSLVLDGKEFKRYIYVTKNINGTDETDKRLITVTVKWDKGKVESSTVLTNWYNYPYSIGVGISPASAEGELNPATYSVNLNASILAGSEKNVIGSPTWYFYCDRSDAGIDIGGATPNAGGSAKTCTYSSVGTFTAKVIVTKQSVTGETAYAEARATIKVNAYTPPPTLDCIGVTKNAVTLRYTSPNIATITRSIAVPASIVTLTSNLAAASSGTNYIDSNSVTPATGYTYLISDNISGKSDSEFCVTQGNIAVGTGSYHSAVLKNNGTVWTTGHNDWREDALGLGLTTDESKYFWTQIQTDIDGNAFNNVVSISVGNGYVLALKSDGTVWAWGRNENGQLGNGEDAAMFGWTWNPEPKPLKALTAAGVQLTNIVAIAAGESHSMALKRDGTVWVVGQNDNGKLGLGTVGGKKLYWTQTTLTNVKAISAGSQHSLALKNDGSVMGAGSTAGLGTAASLVIGVTPSTQPNWTTVIASGITAISAGQEHSMAVKTDTTVLVTGLNEHWELGIATGGGYKNTWVSPINSIDGTTFSGAKEISASVWGSMVVKTNGEIWVAGSNEYWRWGTLSGSSVGGFTKSTNASGISQIGNTAGRHTVATTTGSRVLSSGMNTYGQLGICNGSCEPHDWYWGRIDVWLGWNDPYAYALLDLAS</sequence>
<dbReference type="Pfam" id="PF13540">
    <property type="entry name" value="RCC1_2"/>
    <property type="match status" value="1"/>
</dbReference>
<dbReference type="SUPFAM" id="SSF50985">
    <property type="entry name" value="RCC1/BLIP-II"/>
    <property type="match status" value="1"/>
</dbReference>
<dbReference type="PROSITE" id="PS00626">
    <property type="entry name" value="RCC1_2"/>
    <property type="match status" value="3"/>
</dbReference>
<dbReference type="Gene3D" id="2.130.10.30">
    <property type="entry name" value="Regulator of chromosome condensation 1/beta-lactamase-inhibitor protein II"/>
    <property type="match status" value="2"/>
</dbReference>
<evidence type="ECO:0000313" key="4">
    <source>
        <dbReference type="EMBL" id="KKS09163.1"/>
    </source>
</evidence>
<feature type="domain" description="RCC1-like" evidence="3">
    <location>
        <begin position="338"/>
        <end position="672"/>
    </location>
</feature>
<organism evidence="4 5">
    <name type="scientific">candidate division CPR2 bacterium GW2011_GWC1_41_48</name>
    <dbReference type="NCBI Taxonomy" id="1618344"/>
    <lineage>
        <taxon>Bacteria</taxon>
        <taxon>Bacteria division CPR2</taxon>
    </lineage>
</organism>
<protein>
    <recommendedName>
        <fullName evidence="3">RCC1-like domain-containing protein</fullName>
    </recommendedName>
</protein>
<evidence type="ECO:0000313" key="5">
    <source>
        <dbReference type="Proteomes" id="UP000033869"/>
    </source>
</evidence>
<dbReference type="PATRIC" id="fig|1618344.3.peg.879"/>
<dbReference type="InterPro" id="IPR000408">
    <property type="entry name" value="Reg_chr_condens"/>
</dbReference>
<dbReference type="Pfam" id="PF25390">
    <property type="entry name" value="WD40_RLD"/>
    <property type="match status" value="1"/>
</dbReference>
<dbReference type="EMBL" id="LCBL01000003">
    <property type="protein sequence ID" value="KKS09163.1"/>
    <property type="molecule type" value="Genomic_DNA"/>
</dbReference>
<comment type="caution">
    <text evidence="4">The sequence shown here is derived from an EMBL/GenBank/DDBJ whole genome shotgun (WGS) entry which is preliminary data.</text>
</comment>
<dbReference type="GO" id="GO:0005737">
    <property type="term" value="C:cytoplasm"/>
    <property type="evidence" value="ECO:0007669"/>
    <property type="project" value="TreeGrafter"/>
</dbReference>
<proteinExistence type="predicted"/>
<keyword evidence="1" id="KW-0344">Guanine-nucleotide releasing factor</keyword>
<gene>
    <name evidence="4" type="ORF">UU65_C0003G0218</name>
</gene>
<keyword evidence="2" id="KW-0677">Repeat</keyword>
<name>A0A0G0Z818_UNCC2</name>
<dbReference type="InterPro" id="IPR051553">
    <property type="entry name" value="Ran_GTPase-activating"/>
</dbReference>
<dbReference type="PANTHER" id="PTHR45982:SF1">
    <property type="entry name" value="REGULATOR OF CHROMOSOME CONDENSATION"/>
    <property type="match status" value="1"/>
</dbReference>
<dbReference type="InterPro" id="IPR058923">
    <property type="entry name" value="RCC1-like_dom"/>
</dbReference>
<dbReference type="PROSITE" id="PS50012">
    <property type="entry name" value="RCC1_3"/>
    <property type="match status" value="3"/>
</dbReference>
<reference evidence="4 5" key="1">
    <citation type="journal article" date="2015" name="Nature">
        <title>rRNA introns, odd ribosomes, and small enigmatic genomes across a large radiation of phyla.</title>
        <authorList>
            <person name="Brown C.T."/>
            <person name="Hug L.A."/>
            <person name="Thomas B.C."/>
            <person name="Sharon I."/>
            <person name="Castelle C.J."/>
            <person name="Singh A."/>
            <person name="Wilkins M.J."/>
            <person name="Williams K.H."/>
            <person name="Banfield J.F."/>
        </authorList>
    </citation>
    <scope>NUCLEOTIDE SEQUENCE [LARGE SCALE GENOMIC DNA]</scope>
</reference>
<dbReference type="AlphaFoldDB" id="A0A0G0Z818"/>
<dbReference type="Proteomes" id="UP000033869">
    <property type="component" value="Unassembled WGS sequence"/>
</dbReference>
<evidence type="ECO:0000259" key="3">
    <source>
        <dbReference type="Pfam" id="PF25390"/>
    </source>
</evidence>